<proteinExistence type="predicted"/>
<reference evidence="2 3" key="1">
    <citation type="submission" date="2020-03" db="EMBL/GenBank/DDBJ databases">
        <title>Alteromonas ponticola sp. nov., isolated from seawater.</title>
        <authorList>
            <person name="Yoon J.-H."/>
            <person name="Kim Y.-O."/>
        </authorList>
    </citation>
    <scope>NUCLEOTIDE SEQUENCE [LARGE SCALE GENOMIC DNA]</scope>
    <source>
        <strain evidence="2 3">MYP5</strain>
    </source>
</reference>
<evidence type="ECO:0000313" key="2">
    <source>
        <dbReference type="EMBL" id="NMH59870.1"/>
    </source>
</evidence>
<organism evidence="2 3">
    <name type="scientific">Alteromonas ponticola</name>
    <dbReference type="NCBI Taxonomy" id="2720613"/>
    <lineage>
        <taxon>Bacteria</taxon>
        <taxon>Pseudomonadati</taxon>
        <taxon>Pseudomonadota</taxon>
        <taxon>Gammaproteobacteria</taxon>
        <taxon>Alteromonadales</taxon>
        <taxon>Alteromonadaceae</taxon>
        <taxon>Alteromonas/Salinimonas group</taxon>
        <taxon>Alteromonas</taxon>
    </lineage>
</organism>
<protein>
    <recommendedName>
        <fullName evidence="4">DoxX family protein</fullName>
    </recommendedName>
</protein>
<dbReference type="EMBL" id="JAATNW010000004">
    <property type="protein sequence ID" value="NMH59870.1"/>
    <property type="molecule type" value="Genomic_DNA"/>
</dbReference>
<accession>A0ABX1R068</accession>
<keyword evidence="1" id="KW-0812">Transmembrane</keyword>
<dbReference type="Proteomes" id="UP000709336">
    <property type="component" value="Unassembled WGS sequence"/>
</dbReference>
<comment type="caution">
    <text evidence="2">The sequence shown here is derived from an EMBL/GenBank/DDBJ whole genome shotgun (WGS) entry which is preliminary data.</text>
</comment>
<feature type="transmembrane region" description="Helical" evidence="1">
    <location>
        <begin position="16"/>
        <end position="36"/>
    </location>
</feature>
<evidence type="ECO:0000256" key="1">
    <source>
        <dbReference type="SAM" id="Phobius"/>
    </source>
</evidence>
<evidence type="ECO:0000313" key="3">
    <source>
        <dbReference type="Proteomes" id="UP000709336"/>
    </source>
</evidence>
<feature type="transmembrane region" description="Helical" evidence="1">
    <location>
        <begin position="62"/>
        <end position="82"/>
    </location>
</feature>
<keyword evidence="1" id="KW-1133">Transmembrane helix</keyword>
<name>A0ABX1R068_9ALTE</name>
<feature type="transmembrane region" description="Helical" evidence="1">
    <location>
        <begin position="112"/>
        <end position="130"/>
    </location>
</feature>
<sequence>MQTNTPTGSAELNTRLTWSLLALRITVFVVMFVWTLDKFVNPAHGAKIMDAFYGIGNVPETMIYLLGGLQLILVLAFVAGLAKRFTYGLVFILHGLSTLSSYPQYLDAFNNLLFFAAWPMWGACLALYLLREADTKFTLGK</sequence>
<gene>
    <name evidence="2" type="ORF">HCJ96_07575</name>
</gene>
<evidence type="ECO:0008006" key="4">
    <source>
        <dbReference type="Google" id="ProtNLM"/>
    </source>
</evidence>
<keyword evidence="1" id="KW-0472">Membrane</keyword>
<keyword evidence="3" id="KW-1185">Reference proteome</keyword>
<dbReference type="RefSeq" id="WP_169210446.1">
    <property type="nucleotide sequence ID" value="NZ_JAATNW010000004.1"/>
</dbReference>